<dbReference type="GO" id="GO:0005743">
    <property type="term" value="C:mitochondrial inner membrane"/>
    <property type="evidence" value="ECO:0007669"/>
    <property type="project" value="UniProtKB-SubCell"/>
</dbReference>
<dbReference type="EMBL" id="SOYY01000018">
    <property type="protein sequence ID" value="KAA0708240.1"/>
    <property type="molecule type" value="Genomic_DNA"/>
</dbReference>
<gene>
    <name evidence="15" type="ORF">E1301_Tti005482</name>
</gene>
<evidence type="ECO:0000313" key="15">
    <source>
        <dbReference type="EMBL" id="KAA0708240.1"/>
    </source>
</evidence>
<evidence type="ECO:0000256" key="8">
    <source>
        <dbReference type="ARBA" id="ARBA00022990"/>
    </source>
</evidence>
<dbReference type="Gene3D" id="4.10.91.10">
    <property type="entry name" value="Cytochrome c oxidase, subunit VIIa"/>
    <property type="match status" value="1"/>
</dbReference>
<comment type="subcellular location">
    <subcellularLocation>
        <location evidence="1">Mitochondrion inner membrane</location>
        <topology evidence="1">Single-pass membrane protein</topology>
    </subcellularLocation>
</comment>
<evidence type="ECO:0000256" key="6">
    <source>
        <dbReference type="ARBA" id="ARBA00022946"/>
    </source>
</evidence>
<dbReference type="GO" id="GO:0016491">
    <property type="term" value="F:oxidoreductase activity"/>
    <property type="evidence" value="ECO:0007669"/>
    <property type="project" value="UniProtKB-KW"/>
</dbReference>
<evidence type="ECO:0000256" key="12">
    <source>
        <dbReference type="ARBA" id="ARBA00040282"/>
    </source>
</evidence>
<keyword evidence="11 14" id="KW-0472">Membrane</keyword>
<dbReference type="AlphaFoldDB" id="A0A5A9NF06"/>
<keyword evidence="9" id="KW-0560">Oxidoreductase</keyword>
<dbReference type="Pfam" id="PF02238">
    <property type="entry name" value="COX7a"/>
    <property type="match status" value="1"/>
</dbReference>
<protein>
    <recommendedName>
        <fullName evidence="12">Cytochrome c oxidase subunit 7A2, mitochondrial</fullName>
    </recommendedName>
    <alternativeName>
        <fullName evidence="13">Cytochrome c oxidase subunit VIIa-liver/heart</fullName>
    </alternativeName>
</protein>
<dbReference type="InterPro" id="IPR003177">
    <property type="entry name" value="Cytc_oxidase_su7a_met"/>
</dbReference>
<sequence length="83" mass="9284">MLRHITNLHQVFRRQISSSVRRQLENKVPEKQKIFQEANGMPVHLKGGLGDAVLYRATMGLTVLGTACVIYELVKAAVPQKKA</sequence>
<proteinExistence type="inferred from homology"/>
<feature type="transmembrane region" description="Helical" evidence="14">
    <location>
        <begin position="53"/>
        <end position="74"/>
    </location>
</feature>
<dbReference type="GO" id="GO:0097250">
    <property type="term" value="P:mitochondrial respirasome assembly"/>
    <property type="evidence" value="ECO:0007669"/>
    <property type="project" value="TreeGrafter"/>
</dbReference>
<evidence type="ECO:0000313" key="16">
    <source>
        <dbReference type="Proteomes" id="UP000324632"/>
    </source>
</evidence>
<dbReference type="Proteomes" id="UP000324632">
    <property type="component" value="Chromosome 18"/>
</dbReference>
<dbReference type="GO" id="GO:0006123">
    <property type="term" value="P:mitochondrial electron transport, cytochrome c to oxygen"/>
    <property type="evidence" value="ECO:0007669"/>
    <property type="project" value="InterPro"/>
</dbReference>
<keyword evidence="16" id="KW-1185">Reference proteome</keyword>
<name>A0A5A9NF06_9TELE</name>
<dbReference type="GO" id="GO:0045277">
    <property type="term" value="C:respiratory chain complex IV"/>
    <property type="evidence" value="ECO:0007669"/>
    <property type="project" value="InterPro"/>
</dbReference>
<evidence type="ECO:0000256" key="5">
    <source>
        <dbReference type="ARBA" id="ARBA00022792"/>
    </source>
</evidence>
<evidence type="ECO:0000256" key="14">
    <source>
        <dbReference type="SAM" id="Phobius"/>
    </source>
</evidence>
<evidence type="ECO:0000256" key="7">
    <source>
        <dbReference type="ARBA" id="ARBA00022989"/>
    </source>
</evidence>
<evidence type="ECO:0000256" key="11">
    <source>
        <dbReference type="ARBA" id="ARBA00023136"/>
    </source>
</evidence>
<evidence type="ECO:0000256" key="1">
    <source>
        <dbReference type="ARBA" id="ARBA00004434"/>
    </source>
</evidence>
<dbReference type="PANTHER" id="PTHR10510">
    <property type="entry name" value="CYTOCHROME C OXIDASE POLYPEPTIDE 7A"/>
    <property type="match status" value="1"/>
</dbReference>
<dbReference type="InterPro" id="IPR039297">
    <property type="entry name" value="COX7a"/>
</dbReference>
<keyword evidence="7 14" id="KW-1133">Transmembrane helix</keyword>
<evidence type="ECO:0000256" key="9">
    <source>
        <dbReference type="ARBA" id="ARBA00023002"/>
    </source>
</evidence>
<dbReference type="FunFam" id="4.10.91.10:FF:000001">
    <property type="entry name" value="Cytochrome c oxidase subunit 7A1, mitochondrial"/>
    <property type="match status" value="1"/>
</dbReference>
<organism evidence="15 16">
    <name type="scientific">Triplophysa tibetana</name>
    <dbReference type="NCBI Taxonomy" id="1572043"/>
    <lineage>
        <taxon>Eukaryota</taxon>
        <taxon>Metazoa</taxon>
        <taxon>Chordata</taxon>
        <taxon>Craniata</taxon>
        <taxon>Vertebrata</taxon>
        <taxon>Euteleostomi</taxon>
        <taxon>Actinopterygii</taxon>
        <taxon>Neopterygii</taxon>
        <taxon>Teleostei</taxon>
        <taxon>Ostariophysi</taxon>
        <taxon>Cypriniformes</taxon>
        <taxon>Nemacheilidae</taxon>
        <taxon>Triplophysa</taxon>
    </lineage>
</organism>
<keyword evidence="5" id="KW-0999">Mitochondrion inner membrane</keyword>
<comment type="pathway">
    <text evidence="2">Energy metabolism; oxidative phosphorylation.</text>
</comment>
<keyword evidence="8" id="KW-0007">Acetylation</keyword>
<dbReference type="GO" id="GO:0002082">
    <property type="term" value="P:regulation of oxidative phosphorylation"/>
    <property type="evidence" value="ECO:0007669"/>
    <property type="project" value="TreeGrafter"/>
</dbReference>
<evidence type="ECO:0000256" key="13">
    <source>
        <dbReference type="ARBA" id="ARBA00042325"/>
    </source>
</evidence>
<evidence type="ECO:0000256" key="4">
    <source>
        <dbReference type="ARBA" id="ARBA00022692"/>
    </source>
</evidence>
<evidence type="ECO:0000256" key="2">
    <source>
        <dbReference type="ARBA" id="ARBA00004673"/>
    </source>
</evidence>
<comment type="similarity">
    <text evidence="3">Belongs to the cytochrome c oxidase VIIa family.</text>
</comment>
<dbReference type="PANTHER" id="PTHR10510:SF15">
    <property type="entry name" value="CYTOCHROME C OXIDASE SUBUNIT 7A2, MITOCHONDRIAL"/>
    <property type="match status" value="1"/>
</dbReference>
<comment type="caution">
    <text evidence="15">The sequence shown here is derived from an EMBL/GenBank/DDBJ whole genome shotgun (WGS) entry which is preliminary data.</text>
</comment>
<dbReference type="SUPFAM" id="SSF81419">
    <property type="entry name" value="Mitochondrial cytochrome c oxidase subunit VIIa"/>
    <property type="match status" value="1"/>
</dbReference>
<keyword evidence="10" id="KW-0496">Mitochondrion</keyword>
<evidence type="ECO:0000256" key="10">
    <source>
        <dbReference type="ARBA" id="ARBA00023128"/>
    </source>
</evidence>
<dbReference type="InterPro" id="IPR036539">
    <property type="entry name" value="Cyt_c_oxidase_su7a_sf"/>
</dbReference>
<dbReference type="CDD" id="cd00928">
    <property type="entry name" value="Cyt_c_Oxidase_VIIa"/>
    <property type="match status" value="1"/>
</dbReference>
<keyword evidence="4 14" id="KW-0812">Transmembrane</keyword>
<keyword evidence="6" id="KW-0809">Transit peptide</keyword>
<accession>A0A5A9NF06</accession>
<reference evidence="15 16" key="1">
    <citation type="journal article" date="2019" name="Mol. Ecol. Resour.">
        <title>Chromosome-level genome assembly of Triplophysa tibetana, a fish adapted to the harsh high-altitude environment of the Tibetan Plateau.</title>
        <authorList>
            <person name="Yang X."/>
            <person name="Liu H."/>
            <person name="Ma Z."/>
            <person name="Zou Y."/>
            <person name="Zou M."/>
            <person name="Mao Y."/>
            <person name="Li X."/>
            <person name="Wang H."/>
            <person name="Chen T."/>
            <person name="Wang W."/>
            <person name="Yang R."/>
        </authorList>
    </citation>
    <scope>NUCLEOTIDE SEQUENCE [LARGE SCALE GENOMIC DNA]</scope>
    <source>
        <strain evidence="15">TTIB1903HZAU</strain>
        <tissue evidence="15">Muscle</tissue>
    </source>
</reference>
<evidence type="ECO:0000256" key="3">
    <source>
        <dbReference type="ARBA" id="ARBA00009331"/>
    </source>
</evidence>